<evidence type="ECO:0000259" key="2">
    <source>
        <dbReference type="Pfam" id="PF00135"/>
    </source>
</evidence>
<name>A0AA88GVX9_NAELO</name>
<evidence type="ECO:0000313" key="3">
    <source>
        <dbReference type="EMBL" id="KAG2391940.1"/>
    </source>
</evidence>
<dbReference type="SUPFAM" id="SSF53474">
    <property type="entry name" value="alpha/beta-Hydrolases"/>
    <property type="match status" value="1"/>
</dbReference>
<dbReference type="InterPro" id="IPR029058">
    <property type="entry name" value="AB_hydrolase_fold"/>
</dbReference>
<dbReference type="InterPro" id="IPR050309">
    <property type="entry name" value="Type-B_Carboxylest/Lipase"/>
</dbReference>
<keyword evidence="4" id="KW-1185">Reference proteome</keyword>
<dbReference type="EMBL" id="PYSW02000006">
    <property type="protein sequence ID" value="KAG2391940.1"/>
    <property type="molecule type" value="Genomic_DNA"/>
</dbReference>
<organism evidence="3 4">
    <name type="scientific">Naegleria lovaniensis</name>
    <name type="common">Amoeba</name>
    <dbReference type="NCBI Taxonomy" id="51637"/>
    <lineage>
        <taxon>Eukaryota</taxon>
        <taxon>Discoba</taxon>
        <taxon>Heterolobosea</taxon>
        <taxon>Tetramitia</taxon>
        <taxon>Eutetramitia</taxon>
        <taxon>Vahlkampfiidae</taxon>
        <taxon>Naegleria</taxon>
    </lineage>
</organism>
<dbReference type="InterPro" id="IPR002018">
    <property type="entry name" value="CarbesteraseB"/>
</dbReference>
<dbReference type="Proteomes" id="UP000816034">
    <property type="component" value="Unassembled WGS sequence"/>
</dbReference>
<evidence type="ECO:0000313" key="4">
    <source>
        <dbReference type="Proteomes" id="UP000816034"/>
    </source>
</evidence>
<dbReference type="Pfam" id="PF00135">
    <property type="entry name" value="COesterase"/>
    <property type="match status" value="1"/>
</dbReference>
<evidence type="ECO:0000256" key="1">
    <source>
        <dbReference type="SAM" id="SignalP"/>
    </source>
</evidence>
<reference evidence="3 4" key="1">
    <citation type="journal article" date="2018" name="BMC Genomics">
        <title>The genome of Naegleria lovaniensis, the basis for a comparative approach to unravel pathogenicity factors of the human pathogenic amoeba N. fowleri.</title>
        <authorList>
            <person name="Liechti N."/>
            <person name="Schurch N."/>
            <person name="Bruggmann R."/>
            <person name="Wittwer M."/>
        </authorList>
    </citation>
    <scope>NUCLEOTIDE SEQUENCE [LARGE SCALE GENOMIC DNA]</scope>
    <source>
        <strain evidence="3 4">ATCC 30569</strain>
    </source>
</reference>
<dbReference type="InterPro" id="IPR019819">
    <property type="entry name" value="Carboxylesterase_B_CS"/>
</dbReference>
<protein>
    <recommendedName>
        <fullName evidence="2">Carboxylesterase type B domain-containing protein</fullName>
    </recommendedName>
</protein>
<dbReference type="RefSeq" id="XP_044553834.1">
    <property type="nucleotide sequence ID" value="XM_044689300.1"/>
</dbReference>
<proteinExistence type="predicted"/>
<feature type="signal peptide" evidence="1">
    <location>
        <begin position="1"/>
        <end position="27"/>
    </location>
</feature>
<gene>
    <name evidence="3" type="ORF">C9374_013425</name>
</gene>
<dbReference type="Gene3D" id="3.40.50.1820">
    <property type="entry name" value="alpha/beta hydrolase"/>
    <property type="match status" value="1"/>
</dbReference>
<feature type="chain" id="PRO_5041641771" description="Carboxylesterase type B domain-containing protein" evidence="1">
    <location>
        <begin position="28"/>
        <end position="220"/>
    </location>
</feature>
<accession>A0AA88GVX9</accession>
<comment type="caution">
    <text evidence="3">The sequence shown here is derived from an EMBL/GenBank/DDBJ whole genome shotgun (WGS) entry which is preliminary data.</text>
</comment>
<feature type="domain" description="Carboxylesterase type B" evidence="2">
    <location>
        <begin position="32"/>
        <end position="210"/>
    </location>
</feature>
<dbReference type="PROSITE" id="PS00941">
    <property type="entry name" value="CARBOXYLESTERASE_B_2"/>
    <property type="match status" value="1"/>
</dbReference>
<dbReference type="AlphaFoldDB" id="A0AA88GVX9"/>
<keyword evidence="1" id="KW-0732">Signal</keyword>
<sequence>MVQTRVFNAVTLVVLLAVSSLLSTVHGSNDPLIVSTQQGKVRGFFASPSIRAFLGIRFAESTAGSNRFKPPVELPAVPSSTTFNATSFGNVCIQIPSENVYSQPFSEDCLFLNIWTPVNISKPLPVFFWIHGGAFKQGSGNIYSGDYWVQIAQDAQVPIILVTFNYRLGVLGFLNDQMFLDENGKTSSNWGMLDQLAAFRWVKNNIASFGKYNSCTNELE</sequence>
<dbReference type="GeneID" id="68105878"/>
<dbReference type="PANTHER" id="PTHR11559">
    <property type="entry name" value="CARBOXYLESTERASE"/>
    <property type="match status" value="1"/>
</dbReference>